<keyword evidence="2" id="KW-0812">Transmembrane</keyword>
<feature type="transmembrane region" description="Helical" evidence="2">
    <location>
        <begin position="139"/>
        <end position="160"/>
    </location>
</feature>
<name>A0A9P0GSD2_PHACE</name>
<feature type="transmembrane region" description="Helical" evidence="2">
    <location>
        <begin position="44"/>
        <end position="63"/>
    </location>
</feature>
<feature type="transmembrane region" description="Helical" evidence="2">
    <location>
        <begin position="200"/>
        <end position="221"/>
    </location>
</feature>
<evidence type="ECO:0000313" key="4">
    <source>
        <dbReference type="EMBL" id="CAH1175768.1"/>
    </source>
</evidence>
<proteinExistence type="predicted"/>
<dbReference type="InterPro" id="IPR036259">
    <property type="entry name" value="MFS_trans_sf"/>
</dbReference>
<dbReference type="InterPro" id="IPR050327">
    <property type="entry name" value="Proton-linked_MCT"/>
</dbReference>
<dbReference type="GO" id="GO:0016020">
    <property type="term" value="C:membrane"/>
    <property type="evidence" value="ECO:0007669"/>
    <property type="project" value="UniProtKB-SubCell"/>
</dbReference>
<gene>
    <name evidence="4" type="ORF">PHAECO_LOCUS11249</name>
</gene>
<dbReference type="SUPFAM" id="SSF103473">
    <property type="entry name" value="MFS general substrate transporter"/>
    <property type="match status" value="1"/>
</dbReference>
<feature type="transmembrane region" description="Helical" evidence="2">
    <location>
        <begin position="429"/>
        <end position="446"/>
    </location>
</feature>
<dbReference type="PROSITE" id="PS50850">
    <property type="entry name" value="MFS"/>
    <property type="match status" value="1"/>
</dbReference>
<dbReference type="EMBL" id="OU896713">
    <property type="protein sequence ID" value="CAH1175768.1"/>
    <property type="molecule type" value="Genomic_DNA"/>
</dbReference>
<evidence type="ECO:0000259" key="3">
    <source>
        <dbReference type="PROSITE" id="PS50850"/>
    </source>
</evidence>
<sequence length="559" mass="62088">MVSQVVNSNSNAIMGGTGMTINRKAERRKPKVGDLDFKPPDGGWGWLIVVACGFGNLCSFPMFHQFGLVFKEKFAQVGIDSSQTLTILNLCVAFNTGVGLLNGPLFRLFSQRQVAGFSACGIVISLIVLSFCTQFWSHIVMYSLCYGASFGLLEAANSLAINTYFKEKRRSATGYSWTLTGLGPIICPYIIVFLERYCGINGVIIIFAGIAMHSILCSLFLQPVEWHTEPRDEPVEAPIGDEQKTITRNMALADKFFANEGYCHSEVEPQKPSLLVGKETDSTLENSQIQEVSANGEEDIHKSEGICCTKEEDTNKSEESLDGKRVVLVEETDPVLISEPTNTLREKFCTYFDFDLMKDPTYLNLNLGLTFANVTEMNFSLATPIILTEFNFTKYEIANFMSVLAATDLIVRFISSVVADKIGWSNRTYFLIGVMSMAIGRVILVHTQTYTLGMFVAVVIGSGKALRTIFMILVIPSHVPLERLPAAYGLQFAVSGITFIVLGPVVGWIREQVGSYVYTLHILNILTYLTAISWTIDSWMTKRKKKIEDGVKKDQQMIS</sequence>
<dbReference type="AlphaFoldDB" id="A0A9P0GSD2"/>
<dbReference type="InterPro" id="IPR011701">
    <property type="entry name" value="MFS"/>
</dbReference>
<feature type="domain" description="Major facilitator superfamily (MFS) profile" evidence="3">
    <location>
        <begin position="361"/>
        <end position="559"/>
    </location>
</feature>
<feature type="transmembrane region" description="Helical" evidence="2">
    <location>
        <begin position="452"/>
        <end position="475"/>
    </location>
</feature>
<evidence type="ECO:0000313" key="5">
    <source>
        <dbReference type="Proteomes" id="UP001153737"/>
    </source>
</evidence>
<comment type="subcellular location">
    <subcellularLocation>
        <location evidence="1">Membrane</location>
        <topology evidence="1">Multi-pass membrane protein</topology>
    </subcellularLocation>
</comment>
<feature type="transmembrane region" description="Helical" evidence="2">
    <location>
        <begin position="114"/>
        <end position="133"/>
    </location>
</feature>
<dbReference type="GO" id="GO:0008028">
    <property type="term" value="F:monocarboxylic acid transmembrane transporter activity"/>
    <property type="evidence" value="ECO:0007669"/>
    <property type="project" value="TreeGrafter"/>
</dbReference>
<dbReference type="InterPro" id="IPR020846">
    <property type="entry name" value="MFS_dom"/>
</dbReference>
<reference evidence="4" key="2">
    <citation type="submission" date="2022-10" db="EMBL/GenBank/DDBJ databases">
        <authorList>
            <consortium name="ENA_rothamsted_submissions"/>
            <consortium name="culmorum"/>
            <person name="King R."/>
        </authorList>
    </citation>
    <scope>NUCLEOTIDE SEQUENCE</scope>
</reference>
<dbReference type="PANTHER" id="PTHR11360:SF8">
    <property type="entry name" value="BCDNA.LD28120-RELATED"/>
    <property type="match status" value="1"/>
</dbReference>
<dbReference type="Proteomes" id="UP001153737">
    <property type="component" value="Chromosome 7"/>
</dbReference>
<keyword evidence="5" id="KW-1185">Reference proteome</keyword>
<feature type="transmembrane region" description="Helical" evidence="2">
    <location>
        <begin position="487"/>
        <end position="509"/>
    </location>
</feature>
<reference evidence="4" key="1">
    <citation type="submission" date="2022-01" db="EMBL/GenBank/DDBJ databases">
        <authorList>
            <person name="King R."/>
        </authorList>
    </citation>
    <scope>NUCLEOTIDE SEQUENCE</scope>
</reference>
<protein>
    <recommendedName>
        <fullName evidence="3">Major facilitator superfamily (MFS) profile domain-containing protein</fullName>
    </recommendedName>
</protein>
<accession>A0A9P0GSD2</accession>
<dbReference type="FunFam" id="1.20.1250.20:FF:000383">
    <property type="entry name" value="Blast:Monocarboxylate transporter 13"/>
    <property type="match status" value="1"/>
</dbReference>
<dbReference type="PANTHER" id="PTHR11360">
    <property type="entry name" value="MONOCARBOXYLATE TRANSPORTER"/>
    <property type="match status" value="1"/>
</dbReference>
<evidence type="ECO:0000256" key="2">
    <source>
        <dbReference type="SAM" id="Phobius"/>
    </source>
</evidence>
<keyword evidence="2" id="KW-1133">Transmembrane helix</keyword>
<feature type="transmembrane region" description="Helical" evidence="2">
    <location>
        <begin position="172"/>
        <end position="194"/>
    </location>
</feature>
<dbReference type="Pfam" id="PF07690">
    <property type="entry name" value="MFS_1"/>
    <property type="match status" value="2"/>
</dbReference>
<evidence type="ECO:0000256" key="1">
    <source>
        <dbReference type="ARBA" id="ARBA00004141"/>
    </source>
</evidence>
<feature type="transmembrane region" description="Helical" evidence="2">
    <location>
        <begin position="515"/>
        <end position="536"/>
    </location>
</feature>
<organism evidence="4 5">
    <name type="scientific">Phaedon cochleariae</name>
    <name type="common">Mustard beetle</name>
    <dbReference type="NCBI Taxonomy" id="80249"/>
    <lineage>
        <taxon>Eukaryota</taxon>
        <taxon>Metazoa</taxon>
        <taxon>Ecdysozoa</taxon>
        <taxon>Arthropoda</taxon>
        <taxon>Hexapoda</taxon>
        <taxon>Insecta</taxon>
        <taxon>Pterygota</taxon>
        <taxon>Neoptera</taxon>
        <taxon>Endopterygota</taxon>
        <taxon>Coleoptera</taxon>
        <taxon>Polyphaga</taxon>
        <taxon>Cucujiformia</taxon>
        <taxon>Chrysomeloidea</taxon>
        <taxon>Chrysomelidae</taxon>
        <taxon>Chrysomelinae</taxon>
        <taxon>Chrysomelini</taxon>
        <taxon>Phaedon</taxon>
    </lineage>
</organism>
<dbReference type="OrthoDB" id="410267at2759"/>
<keyword evidence="2" id="KW-0472">Membrane</keyword>
<dbReference type="Gene3D" id="1.20.1250.20">
    <property type="entry name" value="MFS general substrate transporter like domains"/>
    <property type="match status" value="2"/>
</dbReference>